<dbReference type="EMBL" id="MU273510">
    <property type="protein sequence ID" value="KAI0033891.1"/>
    <property type="molecule type" value="Genomic_DNA"/>
</dbReference>
<dbReference type="Proteomes" id="UP000814128">
    <property type="component" value="Unassembled WGS sequence"/>
</dbReference>
<evidence type="ECO:0000313" key="1">
    <source>
        <dbReference type="EMBL" id="KAI0033891.1"/>
    </source>
</evidence>
<protein>
    <submittedName>
        <fullName evidence="1">Uncharacterized protein</fullName>
    </submittedName>
</protein>
<sequence>MTKILEQEGLAPPLLQQHAVSMDSITIQQSSSPASTLTSPPSAHVEVLHSRSSPVRKEGKFQHLSRENFHALLIGIDKYANYGSLKGAIRDVESMHDFLIGAFDVQAPSSIDLRILKNEQATSARIIEAIAKLKDDKKVKQTDVILIYFAGHGATMPPPKGWPGWAPTPPLGGWTEDVEIQCIVAHDAAVSMVAPSKYSAGGVIPDRTLNVLLRELADAKGNNITVILDCCHSSSGTRSADDGPEELNRKVDLKDPMGNRATIPEGYDRRIWGPYFCRGAVLDWEYRHAGLGSHVLIAACGRKEQAADGLSFTQALLELLKQRFLDALSYTLLIKSIKNLGKRRAPQNPLCEGNSVQSMLFDIKDVHLGRLTFDVVQEGHYIVLTAGEMLGVTPQMQFDVYTSKAISLYEECIGKFKVERVGSTSSHLKDIKTNLDGAVASPSFASSDTFYVHVPNSTLRATIETAVSEESSEDRFGRSRIDTSGTASGSDLTLSTDGTNVCFLYQRSSNISQLGLERLIFTFPSDAWRIRRVLRSGAHFFKFLQHEAPHGGVRLRDYVEVRLWELEETNDFTVGVDGKLKRVLEHKHARPLERAASGAYEVLAATAGTYKEGARRYGIELMNRLQKDGLFVWAFLFDCSTLEIRQYHEPRVARGNSSIDPTLPCVATNPQPVPIALNYRNGAGRVLRLQLQEGQTFDIGFLRIFLSTRYRGGALTSIMQHTPLVLKDGVWRGARRERLRGALPPSMLPRPTDSANDVPDLWDVLTIPLVQRAE</sequence>
<keyword evidence="2" id="KW-1185">Reference proteome</keyword>
<comment type="caution">
    <text evidence="1">The sequence shown here is derived from an EMBL/GenBank/DDBJ whole genome shotgun (WGS) entry which is preliminary data.</text>
</comment>
<gene>
    <name evidence="1" type="ORF">K488DRAFT_69563</name>
</gene>
<organism evidence="1 2">
    <name type="scientific">Vararia minispora EC-137</name>
    <dbReference type="NCBI Taxonomy" id="1314806"/>
    <lineage>
        <taxon>Eukaryota</taxon>
        <taxon>Fungi</taxon>
        <taxon>Dikarya</taxon>
        <taxon>Basidiomycota</taxon>
        <taxon>Agaricomycotina</taxon>
        <taxon>Agaricomycetes</taxon>
        <taxon>Russulales</taxon>
        <taxon>Lachnocladiaceae</taxon>
        <taxon>Vararia</taxon>
    </lineage>
</organism>
<reference evidence="1" key="2">
    <citation type="journal article" date="2022" name="New Phytol.">
        <title>Evolutionary transition to the ectomycorrhizal habit in the genomes of a hyperdiverse lineage of mushroom-forming fungi.</title>
        <authorList>
            <person name="Looney B."/>
            <person name="Miyauchi S."/>
            <person name="Morin E."/>
            <person name="Drula E."/>
            <person name="Courty P.E."/>
            <person name="Kohler A."/>
            <person name="Kuo A."/>
            <person name="LaButti K."/>
            <person name="Pangilinan J."/>
            <person name="Lipzen A."/>
            <person name="Riley R."/>
            <person name="Andreopoulos W."/>
            <person name="He G."/>
            <person name="Johnson J."/>
            <person name="Nolan M."/>
            <person name="Tritt A."/>
            <person name="Barry K.W."/>
            <person name="Grigoriev I.V."/>
            <person name="Nagy L.G."/>
            <person name="Hibbett D."/>
            <person name="Henrissat B."/>
            <person name="Matheny P.B."/>
            <person name="Labbe J."/>
            <person name="Martin F.M."/>
        </authorList>
    </citation>
    <scope>NUCLEOTIDE SEQUENCE</scope>
    <source>
        <strain evidence="1">EC-137</strain>
    </source>
</reference>
<evidence type="ECO:0000313" key="2">
    <source>
        <dbReference type="Proteomes" id="UP000814128"/>
    </source>
</evidence>
<accession>A0ACB8QR98</accession>
<proteinExistence type="predicted"/>
<reference evidence="1" key="1">
    <citation type="submission" date="2021-02" db="EMBL/GenBank/DDBJ databases">
        <authorList>
            <consortium name="DOE Joint Genome Institute"/>
            <person name="Ahrendt S."/>
            <person name="Looney B.P."/>
            <person name="Miyauchi S."/>
            <person name="Morin E."/>
            <person name="Drula E."/>
            <person name="Courty P.E."/>
            <person name="Chicoki N."/>
            <person name="Fauchery L."/>
            <person name="Kohler A."/>
            <person name="Kuo A."/>
            <person name="Labutti K."/>
            <person name="Pangilinan J."/>
            <person name="Lipzen A."/>
            <person name="Riley R."/>
            <person name="Andreopoulos W."/>
            <person name="He G."/>
            <person name="Johnson J."/>
            <person name="Barry K.W."/>
            <person name="Grigoriev I.V."/>
            <person name="Nagy L."/>
            <person name="Hibbett D."/>
            <person name="Henrissat B."/>
            <person name="Matheny P.B."/>
            <person name="Labbe J."/>
            <person name="Martin F."/>
        </authorList>
    </citation>
    <scope>NUCLEOTIDE SEQUENCE</scope>
    <source>
        <strain evidence="1">EC-137</strain>
    </source>
</reference>
<name>A0ACB8QR98_9AGAM</name>